<dbReference type="EMBL" id="VICH01000012">
    <property type="protein sequence ID" value="TQV66005.1"/>
    <property type="molecule type" value="Genomic_DNA"/>
</dbReference>
<dbReference type="OrthoDB" id="7361648at2"/>
<keyword evidence="2" id="KW-1185">Reference proteome</keyword>
<organism evidence="1 2">
    <name type="scientific">Aliiroseovarius halocynthiae</name>
    <dbReference type="NCBI Taxonomy" id="985055"/>
    <lineage>
        <taxon>Bacteria</taxon>
        <taxon>Pseudomonadati</taxon>
        <taxon>Pseudomonadota</taxon>
        <taxon>Alphaproteobacteria</taxon>
        <taxon>Rhodobacterales</taxon>
        <taxon>Paracoccaceae</taxon>
        <taxon>Aliiroseovarius</taxon>
    </lineage>
</organism>
<reference evidence="1 2" key="1">
    <citation type="submission" date="2019-06" db="EMBL/GenBank/DDBJ databases">
        <title>A novel species of marine bacteria.</title>
        <authorList>
            <person name="Wang Y."/>
        </authorList>
    </citation>
    <scope>NUCLEOTIDE SEQUENCE [LARGE SCALE GENOMIC DNA]</scope>
    <source>
        <strain evidence="1 2">MA1-10</strain>
    </source>
</reference>
<evidence type="ECO:0008006" key="3">
    <source>
        <dbReference type="Google" id="ProtNLM"/>
    </source>
</evidence>
<accession>A0A545SLZ8</accession>
<comment type="caution">
    <text evidence="1">The sequence shown here is derived from an EMBL/GenBank/DDBJ whole genome shotgun (WGS) entry which is preliminary data.</text>
</comment>
<protein>
    <recommendedName>
        <fullName evidence="3">DUF3102 domain-containing protein</fullName>
    </recommendedName>
</protein>
<gene>
    <name evidence="1" type="ORF">FIL88_14615</name>
</gene>
<name>A0A545SLZ8_9RHOB</name>
<dbReference type="Proteomes" id="UP000315816">
    <property type="component" value="Unassembled WGS sequence"/>
</dbReference>
<evidence type="ECO:0000313" key="1">
    <source>
        <dbReference type="EMBL" id="TQV66005.1"/>
    </source>
</evidence>
<dbReference type="AlphaFoldDB" id="A0A545SLZ8"/>
<dbReference type="RefSeq" id="WP_142854615.1">
    <property type="nucleotide sequence ID" value="NZ_FXWW01000007.1"/>
</dbReference>
<proteinExistence type="predicted"/>
<sequence>MISTPAPSPTPGALLASSINDLHRTIQRGENQMKHYAADIGMMLIDKKAELKHGEFIPWV</sequence>
<evidence type="ECO:0000313" key="2">
    <source>
        <dbReference type="Proteomes" id="UP000315816"/>
    </source>
</evidence>